<proteinExistence type="predicted"/>
<keyword evidence="4" id="KW-1185">Reference proteome</keyword>
<dbReference type="InterPro" id="IPR035892">
    <property type="entry name" value="C2_domain_sf"/>
</dbReference>
<dbReference type="AlphaFoldDB" id="A0A811URT1"/>
<dbReference type="PRINTS" id="PR00399">
    <property type="entry name" value="SYNAPTOTAGMN"/>
</dbReference>
<dbReference type="InterPro" id="IPR001565">
    <property type="entry name" value="Synaptotagmin"/>
</dbReference>
<dbReference type="GO" id="GO:0070382">
    <property type="term" value="C:exocytic vesicle"/>
    <property type="evidence" value="ECO:0007669"/>
    <property type="project" value="TreeGrafter"/>
</dbReference>
<dbReference type="SUPFAM" id="SSF49562">
    <property type="entry name" value="C2 domain (Calcium/lipid-binding domain, CaLB)"/>
    <property type="match status" value="1"/>
</dbReference>
<sequence length="185" mass="21054">MVCTRYVPMKTTQTQSQNKTIVGSNTSGVTESCIAKDGAKKSISMTDMYIDNSEPSENVGQIHFSLEYDFQNTTLILKVLQGKELPAKDLSGTSDPYVRVTLLPDKKHRLETKIKRRTLNPRWNETFYFEGFPIQKLQSRVLHLHVFDYDRFSRDDSIGEVFLPLCQSGFDTSGSKLPIHISRVS</sequence>
<gene>
    <name evidence="3" type="ORF">CCAP1982_LOCUS10357</name>
</gene>
<dbReference type="GO" id="GO:0030424">
    <property type="term" value="C:axon"/>
    <property type="evidence" value="ECO:0007669"/>
    <property type="project" value="TreeGrafter"/>
</dbReference>
<evidence type="ECO:0000313" key="4">
    <source>
        <dbReference type="Proteomes" id="UP000606786"/>
    </source>
</evidence>
<name>A0A811URT1_CERCA</name>
<organism evidence="3 4">
    <name type="scientific">Ceratitis capitata</name>
    <name type="common">Mediterranean fruit fly</name>
    <name type="synonym">Tephritis capitata</name>
    <dbReference type="NCBI Taxonomy" id="7213"/>
    <lineage>
        <taxon>Eukaryota</taxon>
        <taxon>Metazoa</taxon>
        <taxon>Ecdysozoa</taxon>
        <taxon>Arthropoda</taxon>
        <taxon>Hexapoda</taxon>
        <taxon>Insecta</taxon>
        <taxon>Pterygota</taxon>
        <taxon>Neoptera</taxon>
        <taxon>Endopterygota</taxon>
        <taxon>Diptera</taxon>
        <taxon>Brachycera</taxon>
        <taxon>Muscomorpha</taxon>
        <taxon>Tephritoidea</taxon>
        <taxon>Tephritidae</taxon>
        <taxon>Ceratitis</taxon>
        <taxon>Ceratitis</taxon>
    </lineage>
</organism>
<dbReference type="GO" id="GO:0005544">
    <property type="term" value="F:calcium-dependent phospholipid binding"/>
    <property type="evidence" value="ECO:0007669"/>
    <property type="project" value="TreeGrafter"/>
</dbReference>
<dbReference type="PROSITE" id="PS50004">
    <property type="entry name" value="C2"/>
    <property type="match status" value="1"/>
</dbReference>
<dbReference type="GO" id="GO:0098793">
    <property type="term" value="C:presynapse"/>
    <property type="evidence" value="ECO:0007669"/>
    <property type="project" value="GOC"/>
</dbReference>
<dbReference type="PANTHER" id="PTHR10024:SF344">
    <property type="entry name" value="SYNAPTOTAGMIN-7"/>
    <property type="match status" value="1"/>
</dbReference>
<dbReference type="EMBL" id="CAJHJT010000023">
    <property type="protein sequence ID" value="CAD7001869.1"/>
    <property type="molecule type" value="Genomic_DNA"/>
</dbReference>
<accession>A0A811URT1</accession>
<dbReference type="FunFam" id="2.60.40.150:FF:000140">
    <property type="entry name" value="synaptotagmin-7 isoform X1"/>
    <property type="match status" value="1"/>
</dbReference>
<dbReference type="Pfam" id="PF00168">
    <property type="entry name" value="C2"/>
    <property type="match status" value="1"/>
</dbReference>
<dbReference type="GO" id="GO:0030276">
    <property type="term" value="F:clathrin binding"/>
    <property type="evidence" value="ECO:0007669"/>
    <property type="project" value="TreeGrafter"/>
</dbReference>
<dbReference type="PANTHER" id="PTHR10024">
    <property type="entry name" value="SYNAPTOTAGMIN"/>
    <property type="match status" value="1"/>
</dbReference>
<reference evidence="3" key="1">
    <citation type="submission" date="2020-11" db="EMBL/GenBank/DDBJ databases">
        <authorList>
            <person name="Whitehead M."/>
        </authorList>
    </citation>
    <scope>NUCLEOTIDE SEQUENCE</scope>
    <source>
        <strain evidence="3">EGII</strain>
    </source>
</reference>
<keyword evidence="1" id="KW-0677">Repeat</keyword>
<dbReference type="PRINTS" id="PR00360">
    <property type="entry name" value="C2DOMAIN"/>
</dbReference>
<dbReference type="GO" id="GO:0005509">
    <property type="term" value="F:calcium ion binding"/>
    <property type="evidence" value="ECO:0007669"/>
    <property type="project" value="TreeGrafter"/>
</dbReference>
<dbReference type="GO" id="GO:0048791">
    <property type="term" value="P:calcium ion-regulated exocytosis of neurotransmitter"/>
    <property type="evidence" value="ECO:0007669"/>
    <property type="project" value="TreeGrafter"/>
</dbReference>
<protein>
    <submittedName>
        <fullName evidence="3">(Mediterranean fruit fly) hypothetical protein</fullName>
    </submittedName>
</protein>
<comment type="caution">
    <text evidence="3">The sequence shown here is derived from an EMBL/GenBank/DDBJ whole genome shotgun (WGS) entry which is preliminary data.</text>
</comment>
<dbReference type="OrthoDB" id="67700at2759"/>
<dbReference type="GO" id="GO:0005886">
    <property type="term" value="C:plasma membrane"/>
    <property type="evidence" value="ECO:0007669"/>
    <property type="project" value="TreeGrafter"/>
</dbReference>
<dbReference type="GO" id="GO:0006906">
    <property type="term" value="P:vesicle fusion"/>
    <property type="evidence" value="ECO:0007669"/>
    <property type="project" value="TreeGrafter"/>
</dbReference>
<dbReference type="Proteomes" id="UP000606786">
    <property type="component" value="Unassembled WGS sequence"/>
</dbReference>
<evidence type="ECO:0000259" key="2">
    <source>
        <dbReference type="PROSITE" id="PS50004"/>
    </source>
</evidence>
<feature type="domain" description="C2" evidence="2">
    <location>
        <begin position="58"/>
        <end position="179"/>
    </location>
</feature>
<dbReference type="GO" id="GO:0000149">
    <property type="term" value="F:SNARE binding"/>
    <property type="evidence" value="ECO:0007669"/>
    <property type="project" value="TreeGrafter"/>
</dbReference>
<evidence type="ECO:0000313" key="3">
    <source>
        <dbReference type="EMBL" id="CAD7001869.1"/>
    </source>
</evidence>
<evidence type="ECO:0000256" key="1">
    <source>
        <dbReference type="ARBA" id="ARBA00022737"/>
    </source>
</evidence>
<dbReference type="GO" id="GO:0001786">
    <property type="term" value="F:phosphatidylserine binding"/>
    <property type="evidence" value="ECO:0007669"/>
    <property type="project" value="TreeGrafter"/>
</dbReference>
<dbReference type="SMART" id="SM00239">
    <property type="entry name" value="C2"/>
    <property type="match status" value="1"/>
</dbReference>
<dbReference type="InterPro" id="IPR000008">
    <property type="entry name" value="C2_dom"/>
</dbReference>
<dbReference type="Gene3D" id="2.60.40.150">
    <property type="entry name" value="C2 domain"/>
    <property type="match status" value="1"/>
</dbReference>